<dbReference type="PANTHER" id="PTHR30363:SF44">
    <property type="entry name" value="AGA OPERON TRANSCRIPTIONAL REPRESSOR-RELATED"/>
    <property type="match status" value="1"/>
</dbReference>
<dbReference type="InterPro" id="IPR001034">
    <property type="entry name" value="DeoR_HTH"/>
</dbReference>
<dbReference type="Gene3D" id="1.10.10.10">
    <property type="entry name" value="Winged helix-like DNA-binding domain superfamily/Winged helix DNA-binding domain"/>
    <property type="match status" value="1"/>
</dbReference>
<accession>A0A1B8REP3</accession>
<dbReference type="InterPro" id="IPR014036">
    <property type="entry name" value="DeoR-like_C"/>
</dbReference>
<dbReference type="SUPFAM" id="SSF46785">
    <property type="entry name" value="Winged helix' DNA-binding domain"/>
    <property type="match status" value="1"/>
</dbReference>
<dbReference type="PANTHER" id="PTHR30363">
    <property type="entry name" value="HTH-TYPE TRANSCRIPTIONAL REGULATOR SRLR-RELATED"/>
    <property type="match status" value="1"/>
</dbReference>
<evidence type="ECO:0000259" key="4">
    <source>
        <dbReference type="PROSITE" id="PS51000"/>
    </source>
</evidence>
<dbReference type="InterPro" id="IPR018356">
    <property type="entry name" value="Tscrpt_reg_HTH_DeoR_CS"/>
</dbReference>
<dbReference type="SMART" id="SM00420">
    <property type="entry name" value="HTH_DEOR"/>
    <property type="match status" value="1"/>
</dbReference>
<dbReference type="GO" id="GO:0003677">
    <property type="term" value="F:DNA binding"/>
    <property type="evidence" value="ECO:0007669"/>
    <property type="project" value="UniProtKB-KW"/>
</dbReference>
<dbReference type="Pfam" id="PF08220">
    <property type="entry name" value="HTH_DeoR"/>
    <property type="match status" value="1"/>
</dbReference>
<dbReference type="RefSeq" id="WP_028734061.1">
    <property type="nucleotide sequence ID" value="NZ_MAMO01000015.1"/>
</dbReference>
<keyword evidence="3" id="KW-0804">Transcription</keyword>
<reference evidence="5" key="1">
    <citation type="journal article" date="2015" name="BMC Genomics">
        <title>Transcriptome profiling of a Rhizobium leguminosarum bv. trifolii rosR mutant reveals the role of the transcriptional regulator RosR in motility, synthesis of cell-surface components, and other cellular processes.</title>
        <authorList>
            <person name="Rachwal K."/>
            <person name="Matczynska E."/>
            <person name="Janczarek M."/>
        </authorList>
    </citation>
    <scope>NUCLEOTIDE SEQUENCE</scope>
    <source>
        <strain evidence="5">Rt24.2</strain>
    </source>
</reference>
<dbReference type="PROSITE" id="PS00894">
    <property type="entry name" value="HTH_DEOR_1"/>
    <property type="match status" value="1"/>
</dbReference>
<proteinExistence type="predicted"/>
<protein>
    <recommendedName>
        <fullName evidence="4">HTH deoR-type domain-containing protein</fullName>
    </recommendedName>
</protein>
<organism evidence="5">
    <name type="scientific">Rhizobium leguminosarum bv. trifolii</name>
    <dbReference type="NCBI Taxonomy" id="386"/>
    <lineage>
        <taxon>Bacteria</taxon>
        <taxon>Pseudomonadati</taxon>
        <taxon>Pseudomonadota</taxon>
        <taxon>Alphaproteobacteria</taxon>
        <taxon>Hyphomicrobiales</taxon>
        <taxon>Rhizobiaceae</taxon>
        <taxon>Rhizobium/Agrobacterium group</taxon>
        <taxon>Rhizobium</taxon>
    </lineage>
</organism>
<reference evidence="5" key="2">
    <citation type="journal article" date="2016" name="Front. Microbiol.">
        <title>The Regulatory Protein RosR Affects Rhizobium leguminosarum bv. trifolii Protein Profiles, Cell Surface Properties, and Symbiosis with Clover.</title>
        <authorList>
            <person name="Rachwal K."/>
            <person name="Boguszewska A."/>
            <person name="Kopcinska J."/>
            <person name="Karas M."/>
            <person name="Tchorzewski M."/>
            <person name="Janczarek M."/>
        </authorList>
    </citation>
    <scope>NUCLEOTIDE SEQUENCE</scope>
    <source>
        <strain evidence="5">Rt24.2</strain>
    </source>
</reference>
<dbReference type="Pfam" id="PF00455">
    <property type="entry name" value="DeoRC"/>
    <property type="match status" value="1"/>
</dbReference>
<sequence length="251" mass="27270">MLAVERRQKILDLVYRHKTVQVTDLSKSFGVTEETIRRDLQTLDGSGLLSRTHGGAVAREAEAEDLPYRMRQVTNIEAKRKIAALAAALVHDAYAVMIDSSSTAFEVLSALKDHHDLTLITNSVRITANPGATQHTIVSVGGELRKQSMTFVGTLATQAIAKFNADIALISCKAISISGGVMDASLPDAEVKRAFIAAARKVCLLVDGDKFDGSALTSVCPVDQINAVITDRQPSQEWIKHFQKLDIPVLY</sequence>
<evidence type="ECO:0000313" key="5">
    <source>
        <dbReference type="EMBL" id="AOO89875.1"/>
    </source>
</evidence>
<evidence type="ECO:0000256" key="1">
    <source>
        <dbReference type="ARBA" id="ARBA00023015"/>
    </source>
</evidence>
<dbReference type="AlphaFoldDB" id="A0A1B8REP3"/>
<keyword evidence="2" id="KW-0238">DNA-binding</keyword>
<dbReference type="EMBL" id="KX487511">
    <property type="protein sequence ID" value="AOO89875.1"/>
    <property type="molecule type" value="Genomic_DNA"/>
</dbReference>
<dbReference type="SUPFAM" id="SSF100950">
    <property type="entry name" value="NagB/RpiA/CoA transferase-like"/>
    <property type="match status" value="1"/>
</dbReference>
<name>A0A1B8REP3_RHILT</name>
<dbReference type="GO" id="GO:0003700">
    <property type="term" value="F:DNA-binding transcription factor activity"/>
    <property type="evidence" value="ECO:0007669"/>
    <property type="project" value="InterPro"/>
</dbReference>
<dbReference type="SMART" id="SM01134">
    <property type="entry name" value="DeoRC"/>
    <property type="match status" value="1"/>
</dbReference>
<evidence type="ECO:0000256" key="3">
    <source>
        <dbReference type="ARBA" id="ARBA00023163"/>
    </source>
</evidence>
<keyword evidence="1" id="KW-0805">Transcription regulation</keyword>
<dbReference type="InterPro" id="IPR050313">
    <property type="entry name" value="Carb_Metab_HTH_regulators"/>
</dbReference>
<dbReference type="PRINTS" id="PR00037">
    <property type="entry name" value="HTHLACR"/>
</dbReference>
<dbReference type="InterPro" id="IPR036388">
    <property type="entry name" value="WH-like_DNA-bd_sf"/>
</dbReference>
<evidence type="ECO:0000256" key="2">
    <source>
        <dbReference type="ARBA" id="ARBA00023125"/>
    </source>
</evidence>
<dbReference type="InterPro" id="IPR037171">
    <property type="entry name" value="NagB/RpiA_transferase-like"/>
</dbReference>
<feature type="domain" description="HTH deoR-type" evidence="4">
    <location>
        <begin position="3"/>
        <end position="58"/>
    </location>
</feature>
<dbReference type="PROSITE" id="PS51000">
    <property type="entry name" value="HTH_DEOR_2"/>
    <property type="match status" value="1"/>
</dbReference>
<dbReference type="InterPro" id="IPR036390">
    <property type="entry name" value="WH_DNA-bd_sf"/>
</dbReference>